<comment type="catalytic activity">
    <reaction evidence="10">
        <text>(R)-2-hydroxyglutarate + A = 2-oxoglutarate + AH2</text>
        <dbReference type="Rhea" id="RHEA:38295"/>
        <dbReference type="ChEBI" id="CHEBI:13193"/>
        <dbReference type="ChEBI" id="CHEBI:15801"/>
        <dbReference type="ChEBI" id="CHEBI:16810"/>
        <dbReference type="ChEBI" id="CHEBI:17499"/>
        <dbReference type="EC" id="1.1.99.39"/>
    </reaction>
    <physiologicalReaction direction="left-to-right" evidence="10">
        <dbReference type="Rhea" id="RHEA:38296"/>
    </physiologicalReaction>
</comment>
<dbReference type="Gene3D" id="3.30.465.10">
    <property type="match status" value="1"/>
</dbReference>
<dbReference type="Pfam" id="PF02913">
    <property type="entry name" value="FAD-oxidase_C"/>
    <property type="match status" value="1"/>
</dbReference>
<dbReference type="GO" id="GO:0008720">
    <property type="term" value="F:D-lactate dehydrogenase (NAD+) activity"/>
    <property type="evidence" value="ECO:0007669"/>
    <property type="project" value="TreeGrafter"/>
</dbReference>
<evidence type="ECO:0000256" key="6">
    <source>
        <dbReference type="ARBA" id="ARBA00023002"/>
    </source>
</evidence>
<comment type="cofactor">
    <cofactor evidence="1">
        <name>FAD</name>
        <dbReference type="ChEBI" id="CHEBI:57692"/>
    </cofactor>
</comment>
<evidence type="ECO:0000313" key="15">
    <source>
        <dbReference type="Proteomes" id="UP000199527"/>
    </source>
</evidence>
<name>A0A1G8NFB8_9GAMM</name>
<evidence type="ECO:0000256" key="11">
    <source>
        <dbReference type="ARBA" id="ARBA00060924"/>
    </source>
</evidence>
<protein>
    <recommendedName>
        <fullName evidence="12">D-2-hydroxyglutarate dehydrogenase</fullName>
        <ecNumber evidence="9">1.1.99.39</ecNumber>
    </recommendedName>
</protein>
<evidence type="ECO:0000256" key="8">
    <source>
        <dbReference type="ARBA" id="ARBA00023014"/>
    </source>
</evidence>
<proteinExistence type="inferred from homology"/>
<dbReference type="FunFam" id="3.30.70.2740:FF:000003">
    <property type="entry name" value="Oxidoreductase, FAD-binding, putative"/>
    <property type="match status" value="1"/>
</dbReference>
<dbReference type="GO" id="GO:0071949">
    <property type="term" value="F:FAD binding"/>
    <property type="evidence" value="ECO:0007669"/>
    <property type="project" value="InterPro"/>
</dbReference>
<dbReference type="Gene3D" id="3.30.70.2740">
    <property type="match status" value="1"/>
</dbReference>
<evidence type="ECO:0000256" key="3">
    <source>
        <dbReference type="ARBA" id="ARBA00022630"/>
    </source>
</evidence>
<keyword evidence="6" id="KW-0560">Oxidoreductase</keyword>
<dbReference type="InterPro" id="IPR004113">
    <property type="entry name" value="FAD-bd_oxidored_4_C"/>
</dbReference>
<evidence type="ECO:0000256" key="5">
    <source>
        <dbReference type="ARBA" id="ARBA00022827"/>
    </source>
</evidence>
<evidence type="ECO:0000256" key="4">
    <source>
        <dbReference type="ARBA" id="ARBA00022723"/>
    </source>
</evidence>
<keyword evidence="5" id="KW-0274">FAD</keyword>
<dbReference type="InterPro" id="IPR016167">
    <property type="entry name" value="FAD-bd_PCMH_sub1"/>
</dbReference>
<sequence length="1000" mass="110241">MIPALLTAQGLDAHYKNYLEQLFQQGFKGDIDARYGTRLSMAVDNSVYQFLPQAVVFPKDRDDLQLLMTLAQAPAFRQIHFAPRGGGTGTNGQSLNFGVVVDTSRYFNQVRHIDAGGRTAVVESGVIKDALNDALRPHGLFFSPDLSTSNRATLGGMISTDASGAGSLVYGKTSDHVLGITAVLDDGSLLETGPWDAEARAALGGRARQLAEAVLALCQQKQSQIRDTFPELNRFLTGYDLRHAYDADTDVLDLTRLLCGSEGTLAFVVSATLDLTPIPAQRRLVNISYDSFESALRHAPSLVQAEATAVETIDSTVLGLAKEDIIWHSVGELVPNAFDAAMAGINMVEFAGRADEVDAKVQRLIEALSSGGNGVLGYRLCEQPDEIARVYQMRKKAVGLLGNAKGARKPIAFAEDTAVPPEQLADFIMEFRTLLDRHQLRYGMFGHVDAGVLHVRPALDMCDPADEALLRQVSDEVAALTRKYGGLMWGEHGRGVRSEYGPAVFGELFDDLRRVKGWFDPDNKLNPGKICAPLQSESDLYSIDEVKRGSFDRQIAAKGRAQFDKAISCNGNGLCFDYNSNSPMCPSYKVTGNRVWSPKGRATLMREWLRLLANDGVDTANLKSVPMASLRSRIKATLSRHKQDDFSVEVYEAMHTCLACKACSGGCPVKVDVPSFRAEFLHLYHKRYLRPVKDHLVAGIEGALVWMAKAPRLVNSLTQNPLSAWLAQRLFGYVDTPALSVPPLAQRLPQSLRLDEAELAQSSEQERANTLVLVQDPFTSYYDAEVVVKAAELLQQLGYRVRVMDFVANGKPQHIKGFMDRFAVTAARGARCLNRVASYGVTLLGVDPALVLTYRDEYDQVLGEARGDFKVWLLNEFLVTQLQRWPERASCGQSYRLMTHCTENSLRPQAVAQWQQVFAHFGAQLANQNSGCCGMAGTFGHEQSNLQISQDLYRLSWQPAIEASAEEVLVSGYSCRSQVKRYQQQRPRHPLEALHQILVG</sequence>
<dbReference type="InterPro" id="IPR036318">
    <property type="entry name" value="FAD-bd_PCMH-like_sf"/>
</dbReference>
<dbReference type="SUPFAM" id="SSF46548">
    <property type="entry name" value="alpha-helical ferredoxin"/>
    <property type="match status" value="1"/>
</dbReference>
<dbReference type="InterPro" id="IPR017896">
    <property type="entry name" value="4Fe4S_Fe-S-bd"/>
</dbReference>
<dbReference type="AlphaFoldDB" id="A0A1G8NFB8"/>
<dbReference type="Pfam" id="PF13183">
    <property type="entry name" value="Fer4_8"/>
    <property type="match status" value="1"/>
</dbReference>
<dbReference type="OrthoDB" id="9811557at2"/>
<reference evidence="15" key="1">
    <citation type="submission" date="2016-10" db="EMBL/GenBank/DDBJ databases">
        <authorList>
            <person name="Varghese N."/>
            <person name="Submissions S."/>
        </authorList>
    </citation>
    <scope>NUCLEOTIDE SEQUENCE [LARGE SCALE GENOMIC DNA]</scope>
    <source>
        <strain evidence="15">DSM 23317</strain>
    </source>
</reference>
<dbReference type="Gene3D" id="3.30.43.10">
    <property type="entry name" value="Uridine Diphospho-n-acetylenolpyruvylglucosamine Reductase, domain 2"/>
    <property type="match status" value="1"/>
</dbReference>
<dbReference type="InterPro" id="IPR016164">
    <property type="entry name" value="FAD-linked_Oxase-like_C"/>
</dbReference>
<evidence type="ECO:0000256" key="12">
    <source>
        <dbReference type="ARBA" id="ARBA00067680"/>
    </source>
</evidence>
<dbReference type="GO" id="GO:1903457">
    <property type="term" value="P:lactate catabolic process"/>
    <property type="evidence" value="ECO:0007669"/>
    <property type="project" value="TreeGrafter"/>
</dbReference>
<evidence type="ECO:0000256" key="1">
    <source>
        <dbReference type="ARBA" id="ARBA00001974"/>
    </source>
</evidence>
<organism evidence="14 15">
    <name type="scientific">Ferrimonas sediminum</name>
    <dbReference type="NCBI Taxonomy" id="718193"/>
    <lineage>
        <taxon>Bacteria</taxon>
        <taxon>Pseudomonadati</taxon>
        <taxon>Pseudomonadota</taxon>
        <taxon>Gammaproteobacteria</taxon>
        <taxon>Alteromonadales</taxon>
        <taxon>Ferrimonadaceae</taxon>
        <taxon>Ferrimonas</taxon>
    </lineage>
</organism>
<dbReference type="PROSITE" id="PS51387">
    <property type="entry name" value="FAD_PCMH"/>
    <property type="match status" value="1"/>
</dbReference>
<dbReference type="InterPro" id="IPR017900">
    <property type="entry name" value="4Fe4S_Fe_S_CS"/>
</dbReference>
<keyword evidence="4" id="KW-0479">Metal-binding</keyword>
<evidence type="ECO:0000313" key="14">
    <source>
        <dbReference type="EMBL" id="SDI78883.1"/>
    </source>
</evidence>
<dbReference type="InterPro" id="IPR006094">
    <property type="entry name" value="Oxid_FAD_bind_N"/>
</dbReference>
<evidence type="ECO:0000259" key="13">
    <source>
        <dbReference type="PROSITE" id="PS51387"/>
    </source>
</evidence>
<accession>A0A1G8NFB8</accession>
<dbReference type="PROSITE" id="PS00198">
    <property type="entry name" value="4FE4S_FER_1"/>
    <property type="match status" value="1"/>
</dbReference>
<keyword evidence="8" id="KW-0411">Iron-sulfur</keyword>
<feature type="domain" description="FAD-binding PCMH-type" evidence="13">
    <location>
        <begin position="48"/>
        <end position="278"/>
    </location>
</feature>
<dbReference type="RefSeq" id="WP_090362923.1">
    <property type="nucleotide sequence ID" value="NZ_FNEM01000003.1"/>
</dbReference>
<dbReference type="GO" id="GO:0051990">
    <property type="term" value="F:(R)-2-hydroxyglutarate dehydrogenase activity"/>
    <property type="evidence" value="ECO:0007669"/>
    <property type="project" value="UniProtKB-EC"/>
</dbReference>
<dbReference type="SUPFAM" id="SSF56176">
    <property type="entry name" value="FAD-binding/transporter-associated domain-like"/>
    <property type="match status" value="1"/>
</dbReference>
<keyword evidence="2" id="KW-0004">4Fe-4S</keyword>
<dbReference type="InterPro" id="IPR016166">
    <property type="entry name" value="FAD-bd_PCMH"/>
</dbReference>
<dbReference type="PANTHER" id="PTHR11748:SF119">
    <property type="entry name" value="D-2-HYDROXYGLUTARATE DEHYDROGENASE"/>
    <property type="match status" value="1"/>
</dbReference>
<dbReference type="GO" id="GO:0051539">
    <property type="term" value="F:4 iron, 4 sulfur cluster binding"/>
    <property type="evidence" value="ECO:0007669"/>
    <property type="project" value="UniProtKB-KW"/>
</dbReference>
<gene>
    <name evidence="14" type="ORF">SAMN04488540_103111</name>
</gene>
<dbReference type="SUPFAM" id="SSF55103">
    <property type="entry name" value="FAD-linked oxidases, C-terminal domain"/>
    <property type="match status" value="1"/>
</dbReference>
<dbReference type="EC" id="1.1.99.39" evidence="9"/>
<evidence type="ECO:0000256" key="10">
    <source>
        <dbReference type="ARBA" id="ARBA00051291"/>
    </source>
</evidence>
<dbReference type="GO" id="GO:0004458">
    <property type="term" value="F:D-lactate dehydrogenase (cytochrome) activity"/>
    <property type="evidence" value="ECO:0007669"/>
    <property type="project" value="TreeGrafter"/>
</dbReference>
<dbReference type="EMBL" id="FNEM01000003">
    <property type="protein sequence ID" value="SDI78883.1"/>
    <property type="molecule type" value="Genomic_DNA"/>
</dbReference>
<comment type="similarity">
    <text evidence="11">In the N-terminal section; belongs to the FAD-binding oxidoreductase/transferase type 4 family.</text>
</comment>
<dbReference type="Pfam" id="PF01565">
    <property type="entry name" value="FAD_binding_4"/>
    <property type="match status" value="1"/>
</dbReference>
<evidence type="ECO:0000256" key="2">
    <source>
        <dbReference type="ARBA" id="ARBA00022485"/>
    </source>
</evidence>
<dbReference type="GO" id="GO:0046872">
    <property type="term" value="F:metal ion binding"/>
    <property type="evidence" value="ECO:0007669"/>
    <property type="project" value="UniProtKB-KW"/>
</dbReference>
<dbReference type="PANTHER" id="PTHR11748">
    <property type="entry name" value="D-LACTATE DEHYDROGENASE"/>
    <property type="match status" value="1"/>
</dbReference>
<keyword evidence="7" id="KW-0408">Iron</keyword>
<evidence type="ECO:0000256" key="7">
    <source>
        <dbReference type="ARBA" id="ARBA00023004"/>
    </source>
</evidence>
<keyword evidence="3" id="KW-0285">Flavoprotein</keyword>
<keyword evidence="15" id="KW-1185">Reference proteome</keyword>
<dbReference type="Proteomes" id="UP000199527">
    <property type="component" value="Unassembled WGS sequence"/>
</dbReference>
<dbReference type="InterPro" id="IPR016169">
    <property type="entry name" value="FAD-bd_PCMH_sub2"/>
</dbReference>
<evidence type="ECO:0000256" key="9">
    <source>
        <dbReference type="ARBA" id="ARBA00039003"/>
    </source>
</evidence>